<feature type="coiled-coil region" evidence="11">
    <location>
        <begin position="11"/>
        <end position="38"/>
    </location>
</feature>
<comment type="caution">
    <text evidence="12">The sequence shown here is derived from an EMBL/GenBank/DDBJ whole genome shotgun (WGS) entry which is preliminary data.</text>
</comment>
<dbReference type="PRINTS" id="PR01004">
    <property type="entry name" value="FLGFLIJ"/>
</dbReference>
<gene>
    <name evidence="12" type="ORF">AWT59_0110</name>
</gene>
<dbReference type="AlphaFoldDB" id="A0A139BXM6"/>
<dbReference type="GO" id="GO:0005886">
    <property type="term" value="C:plasma membrane"/>
    <property type="evidence" value="ECO:0007669"/>
    <property type="project" value="UniProtKB-SubCell"/>
</dbReference>
<keyword evidence="6" id="KW-0145">Chemotaxis</keyword>
<dbReference type="EMBL" id="LSLI01000002">
    <property type="protein sequence ID" value="KXS33720.1"/>
    <property type="molecule type" value="Genomic_DNA"/>
</dbReference>
<dbReference type="PANTHER" id="PTHR38786:SF1">
    <property type="entry name" value="FLAGELLAR FLIJ PROTEIN"/>
    <property type="match status" value="1"/>
</dbReference>
<evidence type="ECO:0000256" key="5">
    <source>
        <dbReference type="ARBA" id="ARBA00022475"/>
    </source>
</evidence>
<evidence type="ECO:0000256" key="9">
    <source>
        <dbReference type="ARBA" id="ARBA00023136"/>
    </source>
</evidence>
<dbReference type="InterPro" id="IPR018006">
    <property type="entry name" value="Flag_FliJ_proteobac"/>
</dbReference>
<keyword evidence="7" id="KW-1005">Bacterial flagellum biogenesis</keyword>
<dbReference type="InterPro" id="IPR053716">
    <property type="entry name" value="Flag_assembly_chemotaxis_eff"/>
</dbReference>
<dbReference type="Proteomes" id="UP000070578">
    <property type="component" value="Unassembled WGS sequence"/>
</dbReference>
<evidence type="ECO:0000313" key="12">
    <source>
        <dbReference type="EMBL" id="KXS33720.1"/>
    </source>
</evidence>
<proteinExistence type="inferred from homology"/>
<evidence type="ECO:0000256" key="2">
    <source>
        <dbReference type="ARBA" id="ARBA00010004"/>
    </source>
</evidence>
<keyword evidence="8" id="KW-0653">Protein transport</keyword>
<keyword evidence="12" id="KW-0282">Flagellum</keyword>
<keyword evidence="11" id="KW-0175">Coiled coil</keyword>
<keyword evidence="12" id="KW-0966">Cell projection</keyword>
<comment type="subcellular location">
    <subcellularLocation>
        <location evidence="1">Cell membrane</location>
        <topology evidence="1">Peripheral membrane protein</topology>
        <orientation evidence="1">Cytoplasmic side</orientation>
    </subcellularLocation>
</comment>
<dbReference type="GO" id="GO:0006935">
    <property type="term" value="P:chemotaxis"/>
    <property type="evidence" value="ECO:0007669"/>
    <property type="project" value="UniProtKB-KW"/>
</dbReference>
<sequence>MTKPFSLQPLMNLAQHQNESATRELGQLNKQQHDAQGKLEMLLQYRSEYQARLQKSTLSGINPAELRNFQQFINKLDAAIAQQIKVLEQGKVSLQAGRGEFNNTQRKLKSFSTLQEHHFEEQKKVATKSEQRVLDEHNGRFVAIRMQEAEDQNH</sequence>
<dbReference type="GO" id="GO:0009288">
    <property type="term" value="C:bacterial-type flagellum"/>
    <property type="evidence" value="ECO:0007669"/>
    <property type="project" value="InterPro"/>
</dbReference>
<evidence type="ECO:0000313" key="13">
    <source>
        <dbReference type="Proteomes" id="UP000070578"/>
    </source>
</evidence>
<evidence type="ECO:0000256" key="3">
    <source>
        <dbReference type="ARBA" id="ARBA00020392"/>
    </source>
</evidence>
<evidence type="ECO:0000256" key="8">
    <source>
        <dbReference type="ARBA" id="ARBA00022927"/>
    </source>
</evidence>
<keyword evidence="12" id="KW-0969">Cilium</keyword>
<dbReference type="PANTHER" id="PTHR38786">
    <property type="entry name" value="FLAGELLAR FLIJ PROTEIN"/>
    <property type="match status" value="1"/>
</dbReference>
<keyword evidence="5" id="KW-1003">Cell membrane</keyword>
<keyword evidence="9" id="KW-0472">Membrane</keyword>
<dbReference type="GO" id="GO:0015031">
    <property type="term" value="P:protein transport"/>
    <property type="evidence" value="ECO:0007669"/>
    <property type="project" value="UniProtKB-KW"/>
</dbReference>
<reference evidence="12 13" key="1">
    <citation type="submission" date="2016-02" db="EMBL/GenBank/DDBJ databases">
        <authorList>
            <person name="Wen L."/>
            <person name="He K."/>
            <person name="Yang H."/>
        </authorList>
    </citation>
    <scope>NUCLEOTIDE SEQUENCE [LARGE SCALE GENOMIC DNA]</scope>
    <source>
        <strain evidence="12">ShG14-8</strain>
    </source>
</reference>
<evidence type="ECO:0000256" key="4">
    <source>
        <dbReference type="ARBA" id="ARBA00022448"/>
    </source>
</evidence>
<dbReference type="Gene3D" id="1.10.287.1700">
    <property type="match status" value="1"/>
</dbReference>
<evidence type="ECO:0000256" key="1">
    <source>
        <dbReference type="ARBA" id="ARBA00004413"/>
    </source>
</evidence>
<protein>
    <recommendedName>
        <fullName evidence="3">Flagellar FliJ protein</fullName>
    </recommendedName>
</protein>
<evidence type="ECO:0000256" key="11">
    <source>
        <dbReference type="SAM" id="Coils"/>
    </source>
</evidence>
<evidence type="ECO:0000256" key="7">
    <source>
        <dbReference type="ARBA" id="ARBA00022795"/>
    </source>
</evidence>
<dbReference type="InterPro" id="IPR052570">
    <property type="entry name" value="FliJ"/>
</dbReference>
<dbReference type="PIRSF" id="PIRSF019404">
    <property type="entry name" value="FliJ"/>
    <property type="match status" value="1"/>
</dbReference>
<dbReference type="NCBIfam" id="TIGR02473">
    <property type="entry name" value="flagell_FliJ"/>
    <property type="match status" value="1"/>
</dbReference>
<comment type="similarity">
    <text evidence="2">Belongs to the FliJ family.</text>
</comment>
<keyword evidence="10" id="KW-1006">Bacterial flagellum protein export</keyword>
<dbReference type="GO" id="GO:0044781">
    <property type="term" value="P:bacterial-type flagellum organization"/>
    <property type="evidence" value="ECO:0007669"/>
    <property type="project" value="UniProtKB-KW"/>
</dbReference>
<keyword evidence="4" id="KW-0813">Transport</keyword>
<evidence type="ECO:0000256" key="10">
    <source>
        <dbReference type="ARBA" id="ARBA00023225"/>
    </source>
</evidence>
<reference evidence="12 13" key="2">
    <citation type="submission" date="2016-03" db="EMBL/GenBank/DDBJ databases">
        <title>New uncultured bacterium of the family Gallionellaceae from acid mine drainage: description and reconstruction of genome based on metagenomic analysis of microbial community.</title>
        <authorList>
            <person name="Kadnikov V."/>
            <person name="Ivasenko D."/>
            <person name="Beletsky A."/>
            <person name="Mardanov A."/>
            <person name="Danilova E."/>
            <person name="Pimenov N."/>
            <person name="Karnachuk O."/>
            <person name="Ravin N."/>
        </authorList>
    </citation>
    <scope>NUCLEOTIDE SEQUENCE [LARGE SCALE GENOMIC DNA]</scope>
    <source>
        <strain evidence="12">ShG14-8</strain>
    </source>
</reference>
<name>A0A139BXM6_9PROT</name>
<dbReference type="Pfam" id="PF02050">
    <property type="entry name" value="FliJ"/>
    <property type="match status" value="1"/>
</dbReference>
<organism evidence="12 13">
    <name type="scientific">Candidatus Gallionella acididurans</name>
    <dbReference type="NCBI Taxonomy" id="1796491"/>
    <lineage>
        <taxon>Bacteria</taxon>
        <taxon>Pseudomonadati</taxon>
        <taxon>Pseudomonadota</taxon>
        <taxon>Betaproteobacteria</taxon>
        <taxon>Nitrosomonadales</taxon>
        <taxon>Gallionellaceae</taxon>
        <taxon>Gallionella</taxon>
    </lineage>
</organism>
<dbReference type="GO" id="GO:0071973">
    <property type="term" value="P:bacterial-type flagellum-dependent cell motility"/>
    <property type="evidence" value="ECO:0007669"/>
    <property type="project" value="InterPro"/>
</dbReference>
<evidence type="ECO:0000256" key="6">
    <source>
        <dbReference type="ARBA" id="ARBA00022500"/>
    </source>
</evidence>
<dbReference type="InterPro" id="IPR012823">
    <property type="entry name" value="Flagell_FliJ"/>
</dbReference>
<accession>A0A139BXM6</accession>
<dbReference type="GO" id="GO:0003774">
    <property type="term" value="F:cytoskeletal motor activity"/>
    <property type="evidence" value="ECO:0007669"/>
    <property type="project" value="InterPro"/>
</dbReference>